<reference evidence="2 3" key="1">
    <citation type="submission" date="2021-11" db="EMBL/GenBank/DDBJ databases">
        <title>Black yeast isolated from Biological Soil Crust.</title>
        <authorList>
            <person name="Kurbessoian T."/>
        </authorList>
    </citation>
    <scope>NUCLEOTIDE SEQUENCE [LARGE SCALE GENOMIC DNA]</scope>
    <source>
        <strain evidence="2 3">CCFEE 5522</strain>
    </source>
</reference>
<dbReference type="EMBL" id="JAVFHQ010000043">
    <property type="protein sequence ID" value="KAK4542314.1"/>
    <property type="molecule type" value="Genomic_DNA"/>
</dbReference>
<organism evidence="2 3">
    <name type="scientific">Oleoguttula mirabilis</name>
    <dbReference type="NCBI Taxonomy" id="1507867"/>
    <lineage>
        <taxon>Eukaryota</taxon>
        <taxon>Fungi</taxon>
        <taxon>Dikarya</taxon>
        <taxon>Ascomycota</taxon>
        <taxon>Pezizomycotina</taxon>
        <taxon>Dothideomycetes</taxon>
        <taxon>Dothideomycetidae</taxon>
        <taxon>Mycosphaerellales</taxon>
        <taxon>Teratosphaeriaceae</taxon>
        <taxon>Oleoguttula</taxon>
    </lineage>
</organism>
<proteinExistence type="predicted"/>
<evidence type="ECO:0000313" key="3">
    <source>
        <dbReference type="Proteomes" id="UP001324427"/>
    </source>
</evidence>
<gene>
    <name evidence="2" type="ORF">LTR36_006967</name>
</gene>
<protein>
    <submittedName>
        <fullName evidence="2">Uncharacterized protein</fullName>
    </submittedName>
</protein>
<comment type="caution">
    <text evidence="2">The sequence shown here is derived from an EMBL/GenBank/DDBJ whole genome shotgun (WGS) entry which is preliminary data.</text>
</comment>
<keyword evidence="3" id="KW-1185">Reference proteome</keyword>
<feature type="compositionally biased region" description="Basic residues" evidence="1">
    <location>
        <begin position="212"/>
        <end position="221"/>
    </location>
</feature>
<evidence type="ECO:0000256" key="1">
    <source>
        <dbReference type="SAM" id="MobiDB-lite"/>
    </source>
</evidence>
<dbReference type="Proteomes" id="UP001324427">
    <property type="component" value="Unassembled WGS sequence"/>
</dbReference>
<accession>A0AAV9JBY1</accession>
<evidence type="ECO:0000313" key="2">
    <source>
        <dbReference type="EMBL" id="KAK4542314.1"/>
    </source>
</evidence>
<name>A0AAV9JBY1_9PEZI</name>
<dbReference type="AlphaFoldDB" id="A0AAV9JBY1"/>
<feature type="region of interest" description="Disordered" evidence="1">
    <location>
        <begin position="192"/>
        <end position="221"/>
    </location>
</feature>
<sequence length="324" mass="36339">MTVTLSSIHNDMLEEYDTRMRNGLSPFSCHYQVAAFVLEFVRTRGCFFHAEGRMPVVEASFAVHTTTREGDMRVQTMPGTSLLHTTIDYFLSPVEEEWLAWDDEHQCFHGAVPTRRAAEAGAGRLDAYTIPLELEAVVTRLFPSNIRLEQVIRIALPLTVRRRPDQCGSPPYRMAAGSPPWLPMDLGRQAHRRPENSHTATPYELLSPSGRSSRHHKSRIVSRSKSAFDLRTARTAEACSTARADTVGVKLPLGTMRSCENIVRTASRYSDYEACYESSESLWRAHGAYKAYGGDSQGHKVGAWQRGMSVGQDDRELPSFQSDL</sequence>